<dbReference type="GO" id="GO:0046872">
    <property type="term" value="F:metal ion binding"/>
    <property type="evidence" value="ECO:0007669"/>
    <property type="project" value="UniProtKB-KW"/>
</dbReference>
<dbReference type="Proteomes" id="UP001306508">
    <property type="component" value="Unassembled WGS sequence"/>
</dbReference>
<dbReference type="GO" id="GO:0003924">
    <property type="term" value="F:GTPase activity"/>
    <property type="evidence" value="ECO:0007669"/>
    <property type="project" value="InterPro"/>
</dbReference>
<dbReference type="GO" id="GO:0005525">
    <property type="term" value="F:GTP binding"/>
    <property type="evidence" value="ECO:0007669"/>
    <property type="project" value="UniProtKB-KW"/>
</dbReference>
<reference evidence="6" key="1">
    <citation type="submission" date="2023-07" db="EMBL/GenBank/DDBJ databases">
        <title>A draft genome of Kazachstania heterogenica Y-27499.</title>
        <authorList>
            <person name="Donic C."/>
            <person name="Kralova J.S."/>
            <person name="Fidel L."/>
            <person name="Ben-Dor S."/>
            <person name="Jung S."/>
        </authorList>
    </citation>
    <scope>NUCLEOTIDE SEQUENCE [LARGE SCALE GENOMIC DNA]</scope>
    <source>
        <strain evidence="6">Y27499</strain>
    </source>
</reference>
<evidence type="ECO:0000256" key="4">
    <source>
        <dbReference type="PIRSR" id="PIRSR606689-2"/>
    </source>
</evidence>
<dbReference type="InterPro" id="IPR044612">
    <property type="entry name" value="ARL2/3"/>
</dbReference>
<evidence type="ECO:0000313" key="5">
    <source>
        <dbReference type="EMBL" id="KAK5779253.1"/>
    </source>
</evidence>
<dbReference type="PANTHER" id="PTHR45697">
    <property type="entry name" value="ADP-RIBOSYLATION FACTOR-LIKE PROTEIN 2-RELATED"/>
    <property type="match status" value="1"/>
</dbReference>
<dbReference type="InterPro" id="IPR005225">
    <property type="entry name" value="Small_GTP-bd"/>
</dbReference>
<comment type="caution">
    <text evidence="5">The sequence shown here is derived from an EMBL/GenBank/DDBJ whole genome shotgun (WGS) entry which is preliminary data.</text>
</comment>
<dbReference type="InterPro" id="IPR027417">
    <property type="entry name" value="P-loop_NTPase"/>
</dbReference>
<keyword evidence="2 3" id="KW-0342">GTP-binding</keyword>
<evidence type="ECO:0000313" key="6">
    <source>
        <dbReference type="Proteomes" id="UP001306508"/>
    </source>
</evidence>
<keyword evidence="4" id="KW-0460">Magnesium</keyword>
<evidence type="ECO:0000256" key="2">
    <source>
        <dbReference type="ARBA" id="ARBA00023134"/>
    </source>
</evidence>
<dbReference type="NCBIfam" id="TIGR00231">
    <property type="entry name" value="small_GTP"/>
    <property type="match status" value="1"/>
</dbReference>
<accession>A0AAN7WM16</accession>
<dbReference type="AlphaFoldDB" id="A0AAN7WM16"/>
<proteinExistence type="predicted"/>
<dbReference type="Gene3D" id="3.40.50.300">
    <property type="entry name" value="P-loop containing nucleotide triphosphate hydrolases"/>
    <property type="match status" value="1"/>
</dbReference>
<feature type="binding site" evidence="3">
    <location>
        <position position="73"/>
    </location>
    <ligand>
        <name>GTP</name>
        <dbReference type="ChEBI" id="CHEBI:37565"/>
    </ligand>
</feature>
<keyword evidence="6" id="KW-1185">Reference proteome</keyword>
<feature type="binding site" evidence="4">
    <location>
        <position position="49"/>
    </location>
    <ligand>
        <name>Mg(2+)</name>
        <dbReference type="ChEBI" id="CHEBI:18420"/>
    </ligand>
</feature>
<feature type="binding site" evidence="3">
    <location>
        <begin position="132"/>
        <end position="135"/>
    </location>
    <ligand>
        <name>GTP</name>
        <dbReference type="ChEBI" id="CHEBI:37565"/>
    </ligand>
</feature>
<name>A0AAN7WM16_9SACH</name>
<gene>
    <name evidence="5" type="ORF">RI543_003141</name>
</gene>
<evidence type="ECO:0008006" key="7">
    <source>
        <dbReference type="Google" id="ProtNLM"/>
    </source>
</evidence>
<protein>
    <recommendedName>
        <fullName evidence="7">GTP-binding protein</fullName>
    </recommendedName>
</protein>
<evidence type="ECO:0000256" key="3">
    <source>
        <dbReference type="PIRSR" id="PIRSR606689-1"/>
    </source>
</evidence>
<organism evidence="5 6">
    <name type="scientific">Arxiozyma heterogenica</name>
    <dbReference type="NCBI Taxonomy" id="278026"/>
    <lineage>
        <taxon>Eukaryota</taxon>
        <taxon>Fungi</taxon>
        <taxon>Dikarya</taxon>
        <taxon>Ascomycota</taxon>
        <taxon>Saccharomycotina</taxon>
        <taxon>Saccharomycetes</taxon>
        <taxon>Saccharomycetales</taxon>
        <taxon>Saccharomycetaceae</taxon>
        <taxon>Arxiozyma</taxon>
    </lineage>
</organism>
<dbReference type="EMBL" id="JAWIZZ010000047">
    <property type="protein sequence ID" value="KAK5779253.1"/>
    <property type="molecule type" value="Genomic_DNA"/>
</dbReference>
<dbReference type="Pfam" id="PF00025">
    <property type="entry name" value="Arf"/>
    <property type="match status" value="1"/>
</dbReference>
<keyword evidence="1 3" id="KW-0547">Nucleotide-binding</keyword>
<dbReference type="InterPro" id="IPR006689">
    <property type="entry name" value="Small_GTPase_ARF/SAR"/>
</dbReference>
<feature type="binding site" evidence="4">
    <location>
        <position position="30"/>
    </location>
    <ligand>
        <name>Mg(2+)</name>
        <dbReference type="ChEBI" id="CHEBI:18420"/>
    </ligand>
</feature>
<evidence type="ECO:0000256" key="1">
    <source>
        <dbReference type="ARBA" id="ARBA00022741"/>
    </source>
</evidence>
<sequence length="251" mass="28691">MGLLTIIKKQKLKDQEIRCLILGLDNSGKSTIVNQLLPLHERKNNITPTIGFQIQTITLDDSGKQVSLWDIGGQKTLRPFWDNYFDKTDILIWCIDISLPLRFDESFNELKELILRDEGRIGYECKVIVLCNQVDLLLPDDIDVSFQQIKKKILAQLNIDIEDVDSNIKSQKMRSESILFLKCSGITGEDFVSGQLKFENNFSRPAKKIQKDELCGIAVFTHIYIATDEAIDEIVYKNVAADKAFSKRFKS</sequence>
<dbReference type="PROSITE" id="PS51417">
    <property type="entry name" value="ARF"/>
    <property type="match status" value="1"/>
</dbReference>
<feature type="binding site" evidence="3">
    <location>
        <begin position="23"/>
        <end position="30"/>
    </location>
    <ligand>
        <name>GTP</name>
        <dbReference type="ChEBI" id="CHEBI:37565"/>
    </ligand>
</feature>
<keyword evidence="4" id="KW-0479">Metal-binding</keyword>
<dbReference type="SMART" id="SM00177">
    <property type="entry name" value="ARF"/>
    <property type="match status" value="1"/>
</dbReference>
<dbReference type="SUPFAM" id="SSF52540">
    <property type="entry name" value="P-loop containing nucleoside triphosphate hydrolases"/>
    <property type="match status" value="1"/>
</dbReference>